<dbReference type="PANTHER" id="PTHR40106:SF1">
    <property type="entry name" value="INNER MEMBRANE PROTEIN RCLC"/>
    <property type="match status" value="1"/>
</dbReference>
<dbReference type="InterPro" id="IPR007339">
    <property type="entry name" value="RclC-like"/>
</dbReference>
<dbReference type="PIRSF" id="PIRSF028065">
    <property type="entry name" value="UCP028065"/>
    <property type="match status" value="1"/>
</dbReference>
<organism evidence="2 3">
    <name type="scientific">Mucilaginibacter ginsenosidivorans</name>
    <dbReference type="NCBI Taxonomy" id="398053"/>
    <lineage>
        <taxon>Bacteria</taxon>
        <taxon>Pseudomonadati</taxon>
        <taxon>Bacteroidota</taxon>
        <taxon>Sphingobacteriia</taxon>
        <taxon>Sphingobacteriales</taxon>
        <taxon>Sphingobacteriaceae</taxon>
        <taxon>Mucilaginibacter</taxon>
    </lineage>
</organism>
<keyword evidence="1" id="KW-1133">Transmembrane helix</keyword>
<evidence type="ECO:0000313" key="3">
    <source>
        <dbReference type="Proteomes" id="UP000321479"/>
    </source>
</evidence>
<feature type="transmembrane region" description="Helical" evidence="1">
    <location>
        <begin position="12"/>
        <end position="33"/>
    </location>
</feature>
<dbReference type="Pfam" id="PF04224">
    <property type="entry name" value="DUF417"/>
    <property type="match status" value="1"/>
</dbReference>
<keyword evidence="1" id="KW-0472">Membrane</keyword>
<dbReference type="OrthoDB" id="1118972at2"/>
<accession>A0A5B8V060</accession>
<evidence type="ECO:0000256" key="1">
    <source>
        <dbReference type="SAM" id="Phobius"/>
    </source>
</evidence>
<evidence type="ECO:0000313" key="2">
    <source>
        <dbReference type="EMBL" id="QEC64213.1"/>
    </source>
</evidence>
<reference evidence="2 3" key="1">
    <citation type="journal article" date="2017" name="Curr. Microbiol.">
        <title>Mucilaginibacter ginsenosidivorans sp. nov., Isolated from Soil of Ginseng Field.</title>
        <authorList>
            <person name="Kim M.M."/>
            <person name="Siddiqi M.Z."/>
            <person name="Im W.T."/>
        </authorList>
    </citation>
    <scope>NUCLEOTIDE SEQUENCE [LARGE SCALE GENOMIC DNA]</scope>
    <source>
        <strain evidence="2 3">Gsoil 3017</strain>
    </source>
</reference>
<name>A0A5B8V060_9SPHI</name>
<dbReference type="GO" id="GO:1901530">
    <property type="term" value="P:response to hypochlorite"/>
    <property type="evidence" value="ECO:0007669"/>
    <property type="project" value="TreeGrafter"/>
</dbReference>
<dbReference type="GO" id="GO:0005886">
    <property type="term" value="C:plasma membrane"/>
    <property type="evidence" value="ECO:0007669"/>
    <property type="project" value="TreeGrafter"/>
</dbReference>
<keyword evidence="1" id="KW-0812">Transmembrane</keyword>
<dbReference type="InterPro" id="IPR016865">
    <property type="entry name" value="RclC"/>
</dbReference>
<feature type="transmembrane region" description="Helical" evidence="1">
    <location>
        <begin position="87"/>
        <end position="108"/>
    </location>
</feature>
<sequence>MKTSNLLYNNTPAVVVTTLGLAIVLLWFGIFKFTETEAHNIEGLLSNSPLMSWMYKLFSLSAVSGIIGVLEILSAVGLTIGIFYPRAGLYGSALAVIIFVVTCTFLLSTPGMVAKVDGMWVPSDTGSFLIKDITLLGGSLFLLSYYTNKL</sequence>
<feature type="transmembrane region" description="Helical" evidence="1">
    <location>
        <begin position="53"/>
        <end position="80"/>
    </location>
</feature>
<dbReference type="Proteomes" id="UP000321479">
    <property type="component" value="Chromosome"/>
</dbReference>
<proteinExistence type="predicted"/>
<protein>
    <submittedName>
        <fullName evidence="2">DUF417 family protein</fullName>
    </submittedName>
</protein>
<keyword evidence="3" id="KW-1185">Reference proteome</keyword>
<feature type="transmembrane region" description="Helical" evidence="1">
    <location>
        <begin position="128"/>
        <end position="146"/>
    </location>
</feature>
<dbReference type="KEGG" id="mgin:FRZ54_17045"/>
<gene>
    <name evidence="2" type="ORF">FRZ54_17045</name>
</gene>
<dbReference type="PANTHER" id="PTHR40106">
    <property type="entry name" value="INNER MEMBRANE PROTEIN RCLC"/>
    <property type="match status" value="1"/>
</dbReference>
<dbReference type="AlphaFoldDB" id="A0A5B8V060"/>
<dbReference type="RefSeq" id="WP_147032816.1">
    <property type="nucleotide sequence ID" value="NZ_CP042436.1"/>
</dbReference>
<dbReference type="EMBL" id="CP042436">
    <property type="protein sequence ID" value="QEC64213.1"/>
    <property type="molecule type" value="Genomic_DNA"/>
</dbReference>